<proteinExistence type="predicted"/>
<organism evidence="1 2">
    <name type="scientific">Sinorhizobium fredii (strain USDA 257)</name>
    <dbReference type="NCBI Taxonomy" id="1185652"/>
    <lineage>
        <taxon>Bacteria</taxon>
        <taxon>Pseudomonadati</taxon>
        <taxon>Pseudomonadota</taxon>
        <taxon>Alphaproteobacteria</taxon>
        <taxon>Hyphomicrobiales</taxon>
        <taxon>Rhizobiaceae</taxon>
        <taxon>Sinorhizobium/Ensifer group</taxon>
        <taxon>Sinorhizobium</taxon>
    </lineage>
</organism>
<dbReference type="PATRIC" id="fig|1185652.3.peg.4824"/>
<protein>
    <recommendedName>
        <fullName evidence="3">DUF3052 domain-containing protein</fullName>
    </recommendedName>
</protein>
<dbReference type="HOGENOM" id="CLU_129221_0_0_5"/>
<dbReference type="EMBL" id="CP003563">
    <property type="protein sequence ID" value="AFL53193.1"/>
    <property type="molecule type" value="Genomic_DNA"/>
</dbReference>
<dbReference type="InterPro" id="IPR029063">
    <property type="entry name" value="SAM-dependent_MTases_sf"/>
</dbReference>
<dbReference type="SUPFAM" id="SSF53335">
    <property type="entry name" value="S-adenosyl-L-methionine-dependent methyltransferases"/>
    <property type="match status" value="1"/>
</dbReference>
<dbReference type="AlphaFoldDB" id="I3XBD7"/>
<dbReference type="STRING" id="1185652.USDA257_c46560"/>
<name>I3XBD7_SINF2</name>
<reference evidence="1 2" key="1">
    <citation type="journal article" date="2012" name="J. Bacteriol.">
        <title>Complete genome sequence of the broad-host-range strain Sinorhizobium fredii USDA257.</title>
        <authorList>
            <person name="Schuldes J."/>
            <person name="Rodriguez Orbegoso M."/>
            <person name="Schmeisser C."/>
            <person name="Krishnan H.B."/>
            <person name="Daniel R."/>
            <person name="Streit W.R."/>
        </authorList>
    </citation>
    <scope>NUCLEOTIDE SEQUENCE [LARGE SCALE GENOMIC DNA]</scope>
    <source>
        <strain evidence="1 2">USDA 257</strain>
    </source>
</reference>
<accession>I3XBD7</accession>
<dbReference type="KEGG" id="sfd:USDA257_c46560"/>
<evidence type="ECO:0000313" key="2">
    <source>
        <dbReference type="Proteomes" id="UP000006180"/>
    </source>
</evidence>
<evidence type="ECO:0008006" key="3">
    <source>
        <dbReference type="Google" id="ProtNLM"/>
    </source>
</evidence>
<sequence length="142" mass="15606">MSLAGYSGTPLEKKLGLRDGQVALLLDVPPHLQEIAAFPGFTYLATAIEGAASRRFDYIHSFNTERSRLEAQAAALADRLRPGGMLWISWPKRASGVATTLTEDALREIFLPLGLIDVKVCAVDAVWSGLKFMFRKEIRSSL</sequence>
<evidence type="ECO:0000313" key="1">
    <source>
        <dbReference type="EMBL" id="AFL53193.1"/>
    </source>
</evidence>
<gene>
    <name evidence="1" type="ORF">USDA257_c46560</name>
</gene>
<dbReference type="eggNOG" id="ENOG5032SHK">
    <property type="taxonomic scope" value="Bacteria"/>
</dbReference>
<dbReference type="Proteomes" id="UP000006180">
    <property type="component" value="Chromosome"/>
</dbReference>
<dbReference type="RefSeq" id="WP_014765317.1">
    <property type="nucleotide sequence ID" value="NC_018000.1"/>
</dbReference>